<dbReference type="FunFam" id="3.30.930.10:FF:000003">
    <property type="entry name" value="Phenylalanine--tRNA ligase alpha subunit"/>
    <property type="match status" value="1"/>
</dbReference>
<dbReference type="Pfam" id="PF02912">
    <property type="entry name" value="Phe_tRNA-synt_N"/>
    <property type="match status" value="1"/>
</dbReference>
<comment type="cofactor">
    <cofactor evidence="13">
        <name>Mg(2+)</name>
        <dbReference type="ChEBI" id="CHEBI:18420"/>
    </cofactor>
    <text evidence="13">Binds 2 magnesium ions per tetramer.</text>
</comment>
<dbReference type="Gene3D" id="3.30.930.10">
    <property type="entry name" value="Bira Bifunctional Protein, Domain 2"/>
    <property type="match status" value="1"/>
</dbReference>
<evidence type="ECO:0000256" key="3">
    <source>
        <dbReference type="ARBA" id="ARBA00011209"/>
    </source>
</evidence>
<dbReference type="InterPro" id="IPR004529">
    <property type="entry name" value="Phe-tRNA-synth_IIc_asu"/>
</dbReference>
<comment type="caution">
    <text evidence="15">The sequence shown here is derived from an EMBL/GenBank/DDBJ whole genome shotgun (WGS) entry which is preliminary data.</text>
</comment>
<evidence type="ECO:0000256" key="7">
    <source>
        <dbReference type="ARBA" id="ARBA00022741"/>
    </source>
</evidence>
<dbReference type="InterPro" id="IPR006195">
    <property type="entry name" value="aa-tRNA-synth_II"/>
</dbReference>
<dbReference type="GO" id="GO:0005737">
    <property type="term" value="C:cytoplasm"/>
    <property type="evidence" value="ECO:0007669"/>
    <property type="project" value="UniProtKB-SubCell"/>
</dbReference>
<evidence type="ECO:0000256" key="8">
    <source>
        <dbReference type="ARBA" id="ARBA00022840"/>
    </source>
</evidence>
<comment type="subunit">
    <text evidence="3 13">Tetramer of two alpha and two beta subunits.</text>
</comment>
<comment type="similarity">
    <text evidence="2 13">Belongs to the class-II aminoacyl-tRNA synthetase family. Phe-tRNA synthetase alpha subunit type 1 subfamily.</text>
</comment>
<evidence type="ECO:0000313" key="16">
    <source>
        <dbReference type="Proteomes" id="UP000179034"/>
    </source>
</evidence>
<reference evidence="15 16" key="1">
    <citation type="journal article" date="2016" name="Nat. Commun.">
        <title>Thousands of microbial genomes shed light on interconnected biogeochemical processes in an aquifer system.</title>
        <authorList>
            <person name="Anantharaman K."/>
            <person name="Brown C.T."/>
            <person name="Hug L.A."/>
            <person name="Sharon I."/>
            <person name="Castelle C.J."/>
            <person name="Probst A.J."/>
            <person name="Thomas B.C."/>
            <person name="Singh A."/>
            <person name="Wilkins M.J."/>
            <person name="Karaoz U."/>
            <person name="Brodie E.L."/>
            <person name="Williams K.H."/>
            <person name="Hubbard S.S."/>
            <person name="Banfield J.F."/>
        </authorList>
    </citation>
    <scope>NUCLEOTIDE SEQUENCE [LARGE SCALE GENOMIC DNA]</scope>
</reference>
<evidence type="ECO:0000259" key="14">
    <source>
        <dbReference type="PROSITE" id="PS50862"/>
    </source>
</evidence>
<evidence type="ECO:0000256" key="9">
    <source>
        <dbReference type="ARBA" id="ARBA00022842"/>
    </source>
</evidence>
<keyword evidence="8 13" id="KW-0067">ATP-binding</keyword>
<feature type="domain" description="Aminoacyl-transfer RNA synthetases class-II family profile" evidence="14">
    <location>
        <begin position="117"/>
        <end position="334"/>
    </location>
</feature>
<evidence type="ECO:0000256" key="10">
    <source>
        <dbReference type="ARBA" id="ARBA00022917"/>
    </source>
</evidence>
<dbReference type="InterPro" id="IPR022911">
    <property type="entry name" value="Phe_tRNA_ligase_alpha1_bac"/>
</dbReference>
<dbReference type="AlphaFoldDB" id="A0A1F5YC71"/>
<keyword evidence="9 13" id="KW-0460">Magnesium</keyword>
<comment type="subcellular location">
    <subcellularLocation>
        <location evidence="1 13">Cytoplasm</location>
    </subcellularLocation>
</comment>
<keyword evidence="10 13" id="KW-0648">Protein biosynthesis</keyword>
<dbReference type="InterPro" id="IPR002319">
    <property type="entry name" value="Phenylalanyl-tRNA_Synthase"/>
</dbReference>
<dbReference type="GO" id="GO:0005524">
    <property type="term" value="F:ATP binding"/>
    <property type="evidence" value="ECO:0007669"/>
    <property type="project" value="UniProtKB-UniRule"/>
</dbReference>
<evidence type="ECO:0000256" key="12">
    <source>
        <dbReference type="ARBA" id="ARBA00049255"/>
    </source>
</evidence>
<dbReference type="Proteomes" id="UP000179034">
    <property type="component" value="Unassembled WGS sequence"/>
</dbReference>
<evidence type="ECO:0000256" key="1">
    <source>
        <dbReference type="ARBA" id="ARBA00004496"/>
    </source>
</evidence>
<dbReference type="InterPro" id="IPR004188">
    <property type="entry name" value="Phe-tRNA_ligase_II_N"/>
</dbReference>
<evidence type="ECO:0000256" key="5">
    <source>
        <dbReference type="ARBA" id="ARBA00022598"/>
    </source>
</evidence>
<organism evidence="15 16">
    <name type="scientific">Candidatus Glassbacteria bacterium RBG_16_58_8</name>
    <dbReference type="NCBI Taxonomy" id="1817866"/>
    <lineage>
        <taxon>Bacteria</taxon>
        <taxon>Candidatus Glassiibacteriota</taxon>
    </lineage>
</organism>
<dbReference type="EMBL" id="MFIW01000061">
    <property type="protein sequence ID" value="OGF97743.1"/>
    <property type="molecule type" value="Genomic_DNA"/>
</dbReference>
<keyword evidence="6 13" id="KW-0479">Metal-binding</keyword>
<evidence type="ECO:0000256" key="6">
    <source>
        <dbReference type="ARBA" id="ARBA00022723"/>
    </source>
</evidence>
<dbReference type="PANTHER" id="PTHR11538:SF41">
    <property type="entry name" value="PHENYLALANINE--TRNA LIGASE, MITOCHONDRIAL"/>
    <property type="match status" value="1"/>
</dbReference>
<dbReference type="PANTHER" id="PTHR11538">
    <property type="entry name" value="PHENYLALANYL-TRNA SYNTHETASE"/>
    <property type="match status" value="1"/>
</dbReference>
<proteinExistence type="inferred from homology"/>
<dbReference type="GO" id="GO:0000049">
    <property type="term" value="F:tRNA binding"/>
    <property type="evidence" value="ECO:0007669"/>
    <property type="project" value="InterPro"/>
</dbReference>
<evidence type="ECO:0000256" key="2">
    <source>
        <dbReference type="ARBA" id="ARBA00010207"/>
    </source>
</evidence>
<dbReference type="GO" id="GO:0006432">
    <property type="term" value="P:phenylalanyl-tRNA aminoacylation"/>
    <property type="evidence" value="ECO:0007669"/>
    <property type="project" value="UniProtKB-UniRule"/>
</dbReference>
<dbReference type="SUPFAM" id="SSF55681">
    <property type="entry name" value="Class II aaRS and biotin synthetases"/>
    <property type="match status" value="1"/>
</dbReference>
<gene>
    <name evidence="13" type="primary">pheS</name>
    <name evidence="15" type="ORF">A2Z06_03340</name>
</gene>
<evidence type="ECO:0000256" key="13">
    <source>
        <dbReference type="HAMAP-Rule" id="MF_00281"/>
    </source>
</evidence>
<accession>A0A1F5YC71</accession>
<keyword evidence="5 13" id="KW-0436">Ligase</keyword>
<dbReference type="InterPro" id="IPR045864">
    <property type="entry name" value="aa-tRNA-synth_II/BPL/LPL"/>
</dbReference>
<evidence type="ECO:0000256" key="11">
    <source>
        <dbReference type="ARBA" id="ARBA00023146"/>
    </source>
</evidence>
<dbReference type="GO" id="GO:0000287">
    <property type="term" value="F:magnesium ion binding"/>
    <property type="evidence" value="ECO:0007669"/>
    <property type="project" value="UniProtKB-UniRule"/>
</dbReference>
<comment type="catalytic activity">
    <reaction evidence="12 13">
        <text>tRNA(Phe) + L-phenylalanine + ATP = L-phenylalanyl-tRNA(Phe) + AMP + diphosphate + H(+)</text>
        <dbReference type="Rhea" id="RHEA:19413"/>
        <dbReference type="Rhea" id="RHEA-COMP:9668"/>
        <dbReference type="Rhea" id="RHEA-COMP:9699"/>
        <dbReference type="ChEBI" id="CHEBI:15378"/>
        <dbReference type="ChEBI" id="CHEBI:30616"/>
        <dbReference type="ChEBI" id="CHEBI:33019"/>
        <dbReference type="ChEBI" id="CHEBI:58095"/>
        <dbReference type="ChEBI" id="CHEBI:78442"/>
        <dbReference type="ChEBI" id="CHEBI:78531"/>
        <dbReference type="ChEBI" id="CHEBI:456215"/>
        <dbReference type="EC" id="6.1.1.20"/>
    </reaction>
</comment>
<dbReference type="SUPFAM" id="SSF46589">
    <property type="entry name" value="tRNA-binding arm"/>
    <property type="match status" value="1"/>
</dbReference>
<dbReference type="Pfam" id="PF01409">
    <property type="entry name" value="tRNA-synt_2d"/>
    <property type="match status" value="1"/>
</dbReference>
<protein>
    <recommendedName>
        <fullName evidence="13">Phenylalanine--tRNA ligase alpha subunit</fullName>
        <ecNumber evidence="13">6.1.1.20</ecNumber>
    </recommendedName>
    <alternativeName>
        <fullName evidence="13">Phenylalanyl-tRNA synthetase alpha subunit</fullName>
        <shortName evidence="13">PheRS</shortName>
    </alternativeName>
</protein>
<dbReference type="InterPro" id="IPR010978">
    <property type="entry name" value="tRNA-bd_arm"/>
</dbReference>
<evidence type="ECO:0000256" key="4">
    <source>
        <dbReference type="ARBA" id="ARBA00022490"/>
    </source>
</evidence>
<dbReference type="PROSITE" id="PS50862">
    <property type="entry name" value="AA_TRNA_LIGASE_II"/>
    <property type="match status" value="1"/>
</dbReference>
<name>A0A1F5YC71_9BACT</name>
<keyword evidence="7 13" id="KW-0547">Nucleotide-binding</keyword>
<keyword evidence="4 13" id="KW-0963">Cytoplasm</keyword>
<keyword evidence="11 13" id="KW-0030">Aminoacyl-tRNA synthetase</keyword>
<evidence type="ECO:0000313" key="15">
    <source>
        <dbReference type="EMBL" id="OGF97743.1"/>
    </source>
</evidence>
<dbReference type="GO" id="GO:0004826">
    <property type="term" value="F:phenylalanine-tRNA ligase activity"/>
    <property type="evidence" value="ECO:0007669"/>
    <property type="project" value="UniProtKB-UniRule"/>
</dbReference>
<dbReference type="HAMAP" id="MF_00281">
    <property type="entry name" value="Phe_tRNA_synth_alpha1"/>
    <property type="match status" value="1"/>
</dbReference>
<feature type="binding site" evidence="13">
    <location>
        <position position="258"/>
    </location>
    <ligand>
        <name>Mg(2+)</name>
        <dbReference type="ChEBI" id="CHEBI:18420"/>
        <note>shared with beta subunit</note>
    </ligand>
</feature>
<dbReference type="CDD" id="cd00496">
    <property type="entry name" value="PheRS_alpha_core"/>
    <property type="match status" value="1"/>
</dbReference>
<dbReference type="EC" id="6.1.1.20" evidence="13"/>
<sequence length="343" mass="38806">MQTDRIDHLEAIATDALKEIEKASSREDLEAVRVRYLGRKGRLTDFMRRLGEIPPEERPEAGKRANAVKARVGEALDERIDLLNGSTLSRKLIEEEADPTLPGIEPWIGSYHPISLVFREIVEIFHGMGFSVARGPEVELDYYNFEALNFPKDHPTRDMQDTFYLSDDVVMRTHTSPVQVRVMEKVQPPLRIIVPGRVFRCDSPDASHSPVFHQVEGLYVDRNVTFPQLKGCLDAFAKGIFGPHVMTRFRPSFFPFTEPSAEVDISCIFCGGAGCRVCKRTGWLEILGSGMVDPAVFEAVGYDPEIFTGYAFGMGVERIAMLKYGINDIRLFYENDTRFLSQF</sequence>
<dbReference type="NCBIfam" id="TIGR00468">
    <property type="entry name" value="pheS"/>
    <property type="match status" value="1"/>
</dbReference>